<sequence>MKVDRILLKTDNTAVEYCPGHWKPASALIHLARIIFQLLETLNISLVTEYIINIHNNKTDALSKMAHHEDYSIIFSAFSQATTFLQFIPTIDLFASRTMKRCERYCGTQLDQRAVKRNAISFNWTGERPLIDCPVEMIPRVLNKIHKDQIEALLILSHWSFSVIFIANARQRLQIVSLS</sequence>
<dbReference type="AlphaFoldDB" id="A0A5J4X8Z0"/>
<name>A0A5J4X8Z0_9EUKA</name>
<dbReference type="EMBL" id="SNRW01000079">
    <property type="protein sequence ID" value="KAA6403620.1"/>
    <property type="molecule type" value="Genomic_DNA"/>
</dbReference>
<gene>
    <name evidence="1" type="ORF">EZS28_000846</name>
</gene>
<proteinExistence type="predicted"/>
<dbReference type="PANTHER" id="PTHR33050">
    <property type="entry name" value="REVERSE TRANSCRIPTASE DOMAIN-CONTAINING PROTEIN"/>
    <property type="match status" value="1"/>
</dbReference>
<dbReference type="Proteomes" id="UP000324800">
    <property type="component" value="Unassembled WGS sequence"/>
</dbReference>
<protein>
    <submittedName>
        <fullName evidence="1">Uncharacterized protein</fullName>
    </submittedName>
</protein>
<comment type="caution">
    <text evidence="1">The sequence shown here is derived from an EMBL/GenBank/DDBJ whole genome shotgun (WGS) entry which is preliminary data.</text>
</comment>
<dbReference type="PANTHER" id="PTHR33050:SF7">
    <property type="entry name" value="RIBONUCLEASE H"/>
    <property type="match status" value="1"/>
</dbReference>
<accession>A0A5J4X8Z0</accession>
<evidence type="ECO:0000313" key="2">
    <source>
        <dbReference type="Proteomes" id="UP000324800"/>
    </source>
</evidence>
<evidence type="ECO:0000313" key="1">
    <source>
        <dbReference type="EMBL" id="KAA6403620.1"/>
    </source>
</evidence>
<organism evidence="1 2">
    <name type="scientific">Streblomastix strix</name>
    <dbReference type="NCBI Taxonomy" id="222440"/>
    <lineage>
        <taxon>Eukaryota</taxon>
        <taxon>Metamonada</taxon>
        <taxon>Preaxostyla</taxon>
        <taxon>Oxymonadida</taxon>
        <taxon>Streblomastigidae</taxon>
        <taxon>Streblomastix</taxon>
    </lineage>
</organism>
<reference evidence="1 2" key="1">
    <citation type="submission" date="2019-03" db="EMBL/GenBank/DDBJ databases">
        <title>Single cell metagenomics reveals metabolic interactions within the superorganism composed of flagellate Streblomastix strix and complex community of Bacteroidetes bacteria on its surface.</title>
        <authorList>
            <person name="Treitli S.C."/>
            <person name="Kolisko M."/>
            <person name="Husnik F."/>
            <person name="Keeling P."/>
            <person name="Hampl V."/>
        </authorList>
    </citation>
    <scope>NUCLEOTIDE SEQUENCE [LARGE SCALE GENOMIC DNA]</scope>
    <source>
        <strain evidence="1">ST1C</strain>
    </source>
</reference>
<dbReference type="InterPro" id="IPR052055">
    <property type="entry name" value="Hepadnavirus_pol/RT"/>
</dbReference>
<dbReference type="OrthoDB" id="2897838at2759"/>